<proteinExistence type="predicted"/>
<protein>
    <recommendedName>
        <fullName evidence="5">Condensin complex subunit 1 C-terminal domain-containing protein</fullName>
    </recommendedName>
</protein>
<evidence type="ECO:0000256" key="4">
    <source>
        <dbReference type="ARBA" id="ARBA00023136"/>
    </source>
</evidence>
<dbReference type="Pfam" id="PF12717">
    <property type="entry name" value="Cnd1"/>
    <property type="match status" value="1"/>
</dbReference>
<dbReference type="PANTHER" id="PTHR11134">
    <property type="entry name" value="ADAPTOR COMPLEX SUBUNIT BETA FAMILY MEMBER"/>
    <property type="match status" value="1"/>
</dbReference>
<dbReference type="GO" id="GO:0016192">
    <property type="term" value="P:vesicle-mediated transport"/>
    <property type="evidence" value="ECO:0007669"/>
    <property type="project" value="InterPro"/>
</dbReference>
<keyword evidence="3" id="KW-0653">Protein transport</keyword>
<evidence type="ECO:0000259" key="5">
    <source>
        <dbReference type="Pfam" id="PF12717"/>
    </source>
</evidence>
<comment type="subcellular location">
    <subcellularLocation>
        <location evidence="1">Endomembrane system</location>
    </subcellularLocation>
</comment>
<dbReference type="Proteomes" id="UP001162156">
    <property type="component" value="Unassembled WGS sequence"/>
</dbReference>
<keyword evidence="2" id="KW-0813">Transport</keyword>
<evidence type="ECO:0000256" key="2">
    <source>
        <dbReference type="ARBA" id="ARBA00022448"/>
    </source>
</evidence>
<dbReference type="GO" id="GO:0015031">
    <property type="term" value="P:protein transport"/>
    <property type="evidence" value="ECO:0007669"/>
    <property type="project" value="UniProtKB-KW"/>
</dbReference>
<dbReference type="GO" id="GO:0012505">
    <property type="term" value="C:endomembrane system"/>
    <property type="evidence" value="ECO:0007669"/>
    <property type="project" value="UniProtKB-SubCell"/>
</dbReference>
<accession>A0AAV8ZV47</accession>
<dbReference type="Gene3D" id="1.25.10.10">
    <property type="entry name" value="Leucine-rich Repeat Variant"/>
    <property type="match status" value="1"/>
</dbReference>
<dbReference type="InterPro" id="IPR011989">
    <property type="entry name" value="ARM-like"/>
</dbReference>
<dbReference type="AlphaFoldDB" id="A0AAV8ZV47"/>
<keyword evidence="4" id="KW-0472">Membrane</keyword>
<sequence length="65" mass="7283">MNPNPLIRALAVRTMGCIRVDKITEYLCEPLRKCLKDEDPYVRKTAAVCVAKLYDISSGKILVSV</sequence>
<organism evidence="6 7">
    <name type="scientific">Rhamnusium bicolor</name>
    <dbReference type="NCBI Taxonomy" id="1586634"/>
    <lineage>
        <taxon>Eukaryota</taxon>
        <taxon>Metazoa</taxon>
        <taxon>Ecdysozoa</taxon>
        <taxon>Arthropoda</taxon>
        <taxon>Hexapoda</taxon>
        <taxon>Insecta</taxon>
        <taxon>Pterygota</taxon>
        <taxon>Neoptera</taxon>
        <taxon>Endopterygota</taxon>
        <taxon>Coleoptera</taxon>
        <taxon>Polyphaga</taxon>
        <taxon>Cucujiformia</taxon>
        <taxon>Chrysomeloidea</taxon>
        <taxon>Cerambycidae</taxon>
        <taxon>Lepturinae</taxon>
        <taxon>Rhagiini</taxon>
        <taxon>Rhamnusium</taxon>
    </lineage>
</organism>
<evidence type="ECO:0000256" key="1">
    <source>
        <dbReference type="ARBA" id="ARBA00004308"/>
    </source>
</evidence>
<reference evidence="6" key="1">
    <citation type="journal article" date="2023" name="Insect Mol. Biol.">
        <title>Genome sequencing provides insights into the evolution of gene families encoding plant cell wall-degrading enzymes in longhorned beetles.</title>
        <authorList>
            <person name="Shin N.R."/>
            <person name="Okamura Y."/>
            <person name="Kirsch R."/>
            <person name="Pauchet Y."/>
        </authorList>
    </citation>
    <scope>NUCLEOTIDE SEQUENCE</scope>
    <source>
        <strain evidence="6">RBIC_L_NR</strain>
    </source>
</reference>
<evidence type="ECO:0000313" key="7">
    <source>
        <dbReference type="Proteomes" id="UP001162156"/>
    </source>
</evidence>
<comment type="caution">
    <text evidence="6">The sequence shown here is derived from an EMBL/GenBank/DDBJ whole genome shotgun (WGS) entry which is preliminary data.</text>
</comment>
<evidence type="ECO:0000313" key="6">
    <source>
        <dbReference type="EMBL" id="KAJ8972119.1"/>
    </source>
</evidence>
<name>A0AAV8ZV47_9CUCU</name>
<evidence type="ECO:0000256" key="3">
    <source>
        <dbReference type="ARBA" id="ARBA00022927"/>
    </source>
</evidence>
<gene>
    <name evidence="6" type="ORF">NQ314_000345</name>
</gene>
<dbReference type="InterPro" id="IPR026739">
    <property type="entry name" value="AP_beta"/>
</dbReference>
<keyword evidence="7" id="KW-1185">Reference proteome</keyword>
<dbReference type="EMBL" id="JANEYF010000117">
    <property type="protein sequence ID" value="KAJ8972119.1"/>
    <property type="molecule type" value="Genomic_DNA"/>
</dbReference>
<dbReference type="InterPro" id="IPR016024">
    <property type="entry name" value="ARM-type_fold"/>
</dbReference>
<feature type="domain" description="Condensin complex subunit 1 C-terminal" evidence="5">
    <location>
        <begin position="6"/>
        <end position="57"/>
    </location>
</feature>
<dbReference type="InterPro" id="IPR032682">
    <property type="entry name" value="Cnd1_C"/>
</dbReference>
<dbReference type="SUPFAM" id="SSF48371">
    <property type="entry name" value="ARM repeat"/>
    <property type="match status" value="1"/>
</dbReference>